<dbReference type="NCBIfam" id="NF005155">
    <property type="entry name" value="PRK06635.1-4"/>
    <property type="match status" value="1"/>
</dbReference>
<dbReference type="Pfam" id="PF01842">
    <property type="entry name" value="ACT"/>
    <property type="match status" value="1"/>
</dbReference>
<evidence type="ECO:0000256" key="7">
    <source>
        <dbReference type="ARBA" id="ARBA00022741"/>
    </source>
</evidence>
<keyword evidence="6 13" id="KW-0808">Transferase</keyword>
<reference evidence="16 17" key="1">
    <citation type="journal article" date="2017" name="ISME J.">
        <title>Energy and carbon metabolisms in a deep terrestrial subsurface fluid microbial community.</title>
        <authorList>
            <person name="Momper L."/>
            <person name="Jungbluth S.P."/>
            <person name="Lee M.D."/>
            <person name="Amend J.P."/>
        </authorList>
    </citation>
    <scope>NUCLEOTIDE SEQUENCE [LARGE SCALE GENOMIC DNA]</scope>
    <source>
        <strain evidence="16">SURF_26</strain>
    </source>
</reference>
<dbReference type="InterPro" id="IPR045865">
    <property type="entry name" value="ACT-like_dom_sf"/>
</dbReference>
<dbReference type="GO" id="GO:0009089">
    <property type="term" value="P:lysine biosynthetic process via diaminopimelate"/>
    <property type="evidence" value="ECO:0007669"/>
    <property type="project" value="UniProtKB-UniPathway"/>
</dbReference>
<evidence type="ECO:0000256" key="5">
    <source>
        <dbReference type="ARBA" id="ARBA00022605"/>
    </source>
</evidence>
<evidence type="ECO:0000256" key="11">
    <source>
        <dbReference type="ARBA" id="ARBA00047872"/>
    </source>
</evidence>
<evidence type="ECO:0000313" key="17">
    <source>
        <dbReference type="Proteomes" id="UP000266426"/>
    </source>
</evidence>
<accession>A0A3A4R337</accession>
<feature type="binding site" evidence="12">
    <location>
        <position position="47"/>
    </location>
    <ligand>
        <name>substrate</name>
    </ligand>
</feature>
<dbReference type="SUPFAM" id="SSF53633">
    <property type="entry name" value="Carbamate kinase-like"/>
    <property type="match status" value="1"/>
</dbReference>
<dbReference type="Gene3D" id="3.40.1160.10">
    <property type="entry name" value="Acetylglutamate kinase-like"/>
    <property type="match status" value="1"/>
</dbReference>
<dbReference type="UniPathway" id="UPA00050">
    <property type="reaction ID" value="UER00461"/>
</dbReference>
<keyword evidence="10" id="KW-0457">Lysine biosynthesis</keyword>
<dbReference type="UniPathway" id="UPA00034">
    <property type="reaction ID" value="UER00015"/>
</dbReference>
<proteinExistence type="inferred from homology"/>
<keyword evidence="9 12" id="KW-0067">ATP-binding</keyword>
<keyword evidence="8 13" id="KW-0418">Kinase</keyword>
<feature type="domain" description="ACT" evidence="15">
    <location>
        <begin position="264"/>
        <end position="340"/>
    </location>
</feature>
<comment type="catalytic activity">
    <reaction evidence="11 13">
        <text>L-aspartate + ATP = 4-phospho-L-aspartate + ADP</text>
        <dbReference type="Rhea" id="RHEA:23776"/>
        <dbReference type="ChEBI" id="CHEBI:29991"/>
        <dbReference type="ChEBI" id="CHEBI:30616"/>
        <dbReference type="ChEBI" id="CHEBI:57535"/>
        <dbReference type="ChEBI" id="CHEBI:456216"/>
        <dbReference type="EC" id="2.7.2.4"/>
    </reaction>
</comment>
<dbReference type="PIRSF" id="PIRSF000726">
    <property type="entry name" value="Asp_kin"/>
    <property type="match status" value="1"/>
</dbReference>
<feature type="binding site" evidence="12">
    <location>
        <begin position="7"/>
        <end position="10"/>
    </location>
    <ligand>
        <name>ATP</name>
        <dbReference type="ChEBI" id="CHEBI:30616"/>
    </ligand>
</feature>
<dbReference type="InterPro" id="IPR054352">
    <property type="entry name" value="ACT_Aspartokinase"/>
</dbReference>
<dbReference type="CDD" id="cd04923">
    <property type="entry name" value="ACT_AK-LysC-DapG-like_2"/>
    <property type="match status" value="1"/>
</dbReference>
<dbReference type="InterPro" id="IPR018042">
    <property type="entry name" value="Aspartate_kinase_CS"/>
</dbReference>
<dbReference type="AlphaFoldDB" id="A0A3A4R337"/>
<evidence type="ECO:0000256" key="9">
    <source>
        <dbReference type="ARBA" id="ARBA00022840"/>
    </source>
</evidence>
<evidence type="ECO:0000256" key="1">
    <source>
        <dbReference type="ARBA" id="ARBA00004766"/>
    </source>
</evidence>
<dbReference type="GO" id="GO:0005524">
    <property type="term" value="F:ATP binding"/>
    <property type="evidence" value="ECO:0007669"/>
    <property type="project" value="UniProtKB-KW"/>
</dbReference>
<dbReference type="GO" id="GO:0009090">
    <property type="term" value="P:homoserine biosynthetic process"/>
    <property type="evidence" value="ECO:0007669"/>
    <property type="project" value="TreeGrafter"/>
</dbReference>
<comment type="similarity">
    <text evidence="4 13">Belongs to the aspartokinase family.</text>
</comment>
<sequence>MALIVQKYGGTSVGDPERIMNVAKRVVDTKRDGNQVVVVVSAMGGQTDKLINLAKEISKNPSDRELDMLVSTGEQISVALLAMAIHELGEDAISLTGAQVGIMTDDVHTKARILDIKPDKMQEQLALNKVVIVAGFQGINIQQDITTLGRGGSDTTAVALAAVLKADMCEIYTDVDGVYTADPRIVPNARKLKEITHEEMLEMASLGAKVLMSRSVEFANKYNVPLCVRSSFNRSEGTYIVKETNVMEQPVIRGVTADTSEAKVTLLHLPDQPGIAAKLFNLVAKYNINIDMIIQNVSEHGYTDISFTVNKNDVPKIKSILADLTQEVSARAINVNEDIAKISVVGIGMRSHSGVASKMFNLLAQAGINISMISTSEIKISCVIREGEAKQAVKVLHEGFELDKE</sequence>
<dbReference type="FunFam" id="3.40.1160.10:FF:000002">
    <property type="entry name" value="Aspartokinase"/>
    <property type="match status" value="1"/>
</dbReference>
<dbReference type="EMBL" id="QZJZ01000028">
    <property type="protein sequence ID" value="RJP60510.1"/>
    <property type="molecule type" value="Genomic_DNA"/>
</dbReference>
<dbReference type="NCBIfam" id="TIGR00656">
    <property type="entry name" value="asp_kin_monofn"/>
    <property type="match status" value="1"/>
</dbReference>
<feature type="domain" description="ACT" evidence="15">
    <location>
        <begin position="344"/>
        <end position="405"/>
    </location>
</feature>
<dbReference type="InterPro" id="IPR001048">
    <property type="entry name" value="Asp/Glu/Uridylate_kinase"/>
</dbReference>
<evidence type="ECO:0000259" key="15">
    <source>
        <dbReference type="PROSITE" id="PS51671"/>
    </source>
</evidence>
<dbReference type="SUPFAM" id="SSF55021">
    <property type="entry name" value="ACT-like"/>
    <property type="match status" value="2"/>
</dbReference>
<dbReference type="InterPro" id="IPR005260">
    <property type="entry name" value="Asp_kin_monofn"/>
</dbReference>
<gene>
    <name evidence="16" type="ORF">C4541_03860</name>
</gene>
<dbReference type="GO" id="GO:0005829">
    <property type="term" value="C:cytosol"/>
    <property type="evidence" value="ECO:0007669"/>
    <property type="project" value="TreeGrafter"/>
</dbReference>
<comment type="caution">
    <text evidence="16">The sequence shown here is derived from an EMBL/GenBank/DDBJ whole genome shotgun (WGS) entry which is preliminary data.</text>
</comment>
<evidence type="ECO:0000256" key="3">
    <source>
        <dbReference type="ARBA" id="ARBA00005139"/>
    </source>
</evidence>
<dbReference type="EC" id="2.7.2.4" evidence="13"/>
<dbReference type="FunFam" id="3.30.2130.10:FF:000002">
    <property type="entry name" value="Aspartokinase"/>
    <property type="match status" value="1"/>
</dbReference>
<evidence type="ECO:0000313" key="16">
    <source>
        <dbReference type="EMBL" id="RJP60510.1"/>
    </source>
</evidence>
<dbReference type="Proteomes" id="UP000266426">
    <property type="component" value="Unassembled WGS sequence"/>
</dbReference>
<dbReference type="InterPro" id="IPR041740">
    <property type="entry name" value="AKii-LysC-BS"/>
</dbReference>
<dbReference type="Pfam" id="PF00696">
    <property type="entry name" value="AA_kinase"/>
    <property type="match status" value="1"/>
</dbReference>
<evidence type="ECO:0000256" key="2">
    <source>
        <dbReference type="ARBA" id="ARBA00004986"/>
    </source>
</evidence>
<dbReference type="InterPro" id="IPR036393">
    <property type="entry name" value="AceGlu_kinase-like_sf"/>
</dbReference>
<dbReference type="PROSITE" id="PS51671">
    <property type="entry name" value="ACT"/>
    <property type="match status" value="2"/>
</dbReference>
<evidence type="ECO:0000256" key="13">
    <source>
        <dbReference type="RuleBase" id="RU003448"/>
    </source>
</evidence>
<evidence type="ECO:0000256" key="6">
    <source>
        <dbReference type="ARBA" id="ARBA00022679"/>
    </source>
</evidence>
<protein>
    <recommendedName>
        <fullName evidence="13">Aspartokinase</fullName>
        <ecNumber evidence="13">2.7.2.4</ecNumber>
    </recommendedName>
</protein>
<dbReference type="PANTHER" id="PTHR21499:SF3">
    <property type="entry name" value="ASPARTOKINASE"/>
    <property type="match status" value="1"/>
</dbReference>
<dbReference type="PANTHER" id="PTHR21499">
    <property type="entry name" value="ASPARTATE KINASE"/>
    <property type="match status" value="1"/>
</dbReference>
<feature type="binding site" evidence="12">
    <location>
        <begin position="173"/>
        <end position="174"/>
    </location>
    <ligand>
        <name>ATP</name>
        <dbReference type="ChEBI" id="CHEBI:30616"/>
    </ligand>
</feature>
<dbReference type="InterPro" id="IPR002912">
    <property type="entry name" value="ACT_dom"/>
</dbReference>
<evidence type="ECO:0000256" key="8">
    <source>
        <dbReference type="ARBA" id="ARBA00022777"/>
    </source>
</evidence>
<keyword evidence="5 14" id="KW-0028">Amino-acid biosynthesis</keyword>
<dbReference type="NCBIfam" id="NF005154">
    <property type="entry name" value="PRK06635.1-2"/>
    <property type="match status" value="1"/>
</dbReference>
<evidence type="ECO:0000256" key="14">
    <source>
        <dbReference type="RuleBase" id="RU004249"/>
    </source>
</evidence>
<feature type="binding site" evidence="12">
    <location>
        <position position="179"/>
    </location>
    <ligand>
        <name>ATP</name>
        <dbReference type="ChEBI" id="CHEBI:30616"/>
    </ligand>
</feature>
<feature type="binding site" evidence="12">
    <location>
        <position position="74"/>
    </location>
    <ligand>
        <name>substrate</name>
    </ligand>
</feature>
<feature type="binding site" evidence="12">
    <location>
        <position position="184"/>
    </location>
    <ligand>
        <name>ATP</name>
        <dbReference type="ChEBI" id="CHEBI:30616"/>
    </ligand>
</feature>
<evidence type="ECO:0000256" key="4">
    <source>
        <dbReference type="ARBA" id="ARBA00010122"/>
    </source>
</evidence>
<organism evidence="16 17">
    <name type="scientific">Candidatus Auribacter fodinae</name>
    <dbReference type="NCBI Taxonomy" id="2093366"/>
    <lineage>
        <taxon>Bacteria</taxon>
        <taxon>Pseudomonadati</taxon>
        <taxon>Candidatus Auribacterota</taxon>
        <taxon>Candidatus Auribacteria</taxon>
        <taxon>Candidatus Auribacterales</taxon>
        <taxon>Candidatus Auribacteraceae</taxon>
        <taxon>Candidatus Auribacter</taxon>
    </lineage>
</organism>
<dbReference type="Gene3D" id="3.30.2130.10">
    <property type="entry name" value="VC0802-like"/>
    <property type="match status" value="1"/>
</dbReference>
<dbReference type="InterPro" id="IPR001341">
    <property type="entry name" value="Asp_kinase"/>
</dbReference>
<dbReference type="PROSITE" id="PS00324">
    <property type="entry name" value="ASPARTOKINASE"/>
    <property type="match status" value="1"/>
</dbReference>
<dbReference type="GO" id="GO:0004072">
    <property type="term" value="F:aspartate kinase activity"/>
    <property type="evidence" value="ECO:0007669"/>
    <property type="project" value="UniProtKB-EC"/>
</dbReference>
<feature type="binding site" evidence="12">
    <location>
        <begin position="209"/>
        <end position="210"/>
    </location>
    <ligand>
        <name>ATP</name>
        <dbReference type="ChEBI" id="CHEBI:30616"/>
    </ligand>
</feature>
<comment type="pathway">
    <text evidence="3 14">Amino-acid biosynthesis; L-threonine biosynthesis; L-threonine from L-aspartate: step 1/5.</text>
</comment>
<name>A0A3A4R337_9BACT</name>
<dbReference type="GO" id="GO:0009088">
    <property type="term" value="P:threonine biosynthetic process"/>
    <property type="evidence" value="ECO:0007669"/>
    <property type="project" value="UniProtKB-UniPathway"/>
</dbReference>
<dbReference type="NCBIfam" id="TIGR00657">
    <property type="entry name" value="asp_kinases"/>
    <property type="match status" value="1"/>
</dbReference>
<dbReference type="UniPathway" id="UPA00051">
    <property type="reaction ID" value="UER00462"/>
</dbReference>
<comment type="pathway">
    <text evidence="2 14">Amino-acid biosynthesis; L-methionine biosynthesis via de novo pathway; L-homoserine from L-aspartate: step 1/3.</text>
</comment>
<evidence type="ECO:0000256" key="12">
    <source>
        <dbReference type="PIRSR" id="PIRSR000726-1"/>
    </source>
</evidence>
<dbReference type="CDD" id="cd04261">
    <property type="entry name" value="AAK_AKii-LysC-BS"/>
    <property type="match status" value="1"/>
</dbReference>
<comment type="pathway">
    <text evidence="1 14">Amino-acid biosynthesis; L-lysine biosynthesis via DAP pathway; (S)-tetrahydrodipicolinate from L-aspartate: step 1/4.</text>
</comment>
<keyword evidence="7 12" id="KW-0547">Nucleotide-binding</keyword>
<dbReference type="Pfam" id="PF22468">
    <property type="entry name" value="ACT_9"/>
    <property type="match status" value="1"/>
</dbReference>
<evidence type="ECO:0000256" key="10">
    <source>
        <dbReference type="ARBA" id="ARBA00023154"/>
    </source>
</evidence>
<dbReference type="CDD" id="cd04913">
    <property type="entry name" value="ACT_AKii-LysC-BS-like_1"/>
    <property type="match status" value="1"/>
</dbReference>